<dbReference type="InterPro" id="IPR010144">
    <property type="entry name" value="CRISPR-assoc_prot_Csd1-typ"/>
</dbReference>
<dbReference type="EMBL" id="CP000607">
    <property type="protein sequence ID" value="ABP37314.1"/>
    <property type="molecule type" value="Genomic_DNA"/>
</dbReference>
<dbReference type="STRING" id="290318.Cvib_1302"/>
<dbReference type="AlphaFoldDB" id="A4SFQ5"/>
<sequence>MILQALNDYYQRKAADSLSGIAPEGFEWKEIPFIVVIDQKGTFVTIEDTREGDGKKKTAKRFLVPAAEKRTVGIKANLLWDNAEYTLGANPRNRADVHERKSAFIHRLRSEFANDEAEKKVEPLIRFLENEPLAKIESATIDASLWQDLFEKNANVIFRIAEAPEPTIIDELRPYIAAPIEGDGGICLVSGTQGAISRLHASIKGIRGAQSSGAALVSFNLPPFQSYGKTQNYNAPVSESAAFAYTTALNTLLGKESKNKLTIGDTATTVFWSEKSTAFETDFAAFFSFPPKDDPDADVRAVKKLYDGIYTGNNTTDSETDFYVLGLAPNAARISIRFWQKGTVKSLSQNIRKHFDDLEIIRSKNDKNHFALFWILSAMAQENKVDNIPPNLAGQIINAVLNGTQYPTTMHHQVIRRIRATQNVTRLQAAILKAYLNRFHRIHSTNEKEITVTLDMENNSPGYRLGRLFAILEKIQEEANPGINATIRDRFYGAASSTPVTVFPQLLKLKNHHLAKLSNTGRKVNFERMLAEVFSGITTEMPAHLAMGDQARFAIGYYHQRQALFESKTQS</sequence>
<reference evidence="1" key="1">
    <citation type="submission" date="2007-03" db="EMBL/GenBank/DDBJ databases">
        <title>Complete sequence of Prosthecochloris vibrioformis DSM 265.</title>
        <authorList>
            <consortium name="US DOE Joint Genome Institute"/>
            <person name="Copeland A."/>
            <person name="Lucas S."/>
            <person name="Lapidus A."/>
            <person name="Barry K."/>
            <person name="Detter J.C."/>
            <person name="Glavina del Rio T."/>
            <person name="Hammon N."/>
            <person name="Israni S."/>
            <person name="Pitluck S."/>
            <person name="Schmutz J."/>
            <person name="Larimer F."/>
            <person name="Land M."/>
            <person name="Hauser L."/>
            <person name="Mikhailova N."/>
            <person name="Li T."/>
            <person name="Overmann J."/>
            <person name="Schuster S.C."/>
            <person name="Bryant D.A."/>
            <person name="Richardson P."/>
        </authorList>
    </citation>
    <scope>NUCLEOTIDE SEQUENCE [LARGE SCALE GENOMIC DNA]</scope>
    <source>
        <strain evidence="1">DSM 265</strain>
    </source>
</reference>
<dbReference type="HOGENOM" id="CLU_031037_0_0_10"/>
<dbReference type="OrthoDB" id="9778918at2"/>
<evidence type="ECO:0000313" key="1">
    <source>
        <dbReference type="EMBL" id="ABP37314.1"/>
    </source>
</evidence>
<dbReference type="KEGG" id="pvi:Cvib_1302"/>
<dbReference type="NCBIfam" id="TIGR01863">
    <property type="entry name" value="cas_Csd1"/>
    <property type="match status" value="1"/>
</dbReference>
<dbReference type="CDD" id="cd09757">
    <property type="entry name" value="Cas8c_I-C"/>
    <property type="match status" value="1"/>
</dbReference>
<protein>
    <submittedName>
        <fullName evidence="1">CRISPR-associated protein, Csd1 family</fullName>
    </submittedName>
</protein>
<gene>
    <name evidence="1" type="ordered locus">Cvib_1302</name>
</gene>
<accession>A4SFQ5</accession>
<organism evidence="1">
    <name type="scientific">Chlorobium phaeovibrioides (strain DSM 265 / 1930)</name>
    <name type="common">Prosthecochloris vibrioformis (strain DSM 265)</name>
    <dbReference type="NCBI Taxonomy" id="290318"/>
    <lineage>
        <taxon>Bacteria</taxon>
        <taxon>Pseudomonadati</taxon>
        <taxon>Chlorobiota</taxon>
        <taxon>Chlorobiia</taxon>
        <taxon>Chlorobiales</taxon>
        <taxon>Chlorobiaceae</taxon>
        <taxon>Chlorobium/Pelodictyon group</taxon>
        <taxon>Chlorobium</taxon>
    </lineage>
</organism>
<proteinExistence type="predicted"/>
<dbReference type="eggNOG" id="ENOG502Z7WH">
    <property type="taxonomic scope" value="Bacteria"/>
</dbReference>
<name>A4SFQ5_CHLPM</name>
<dbReference type="Pfam" id="PF09709">
    <property type="entry name" value="Cas_Csd1"/>
    <property type="match status" value="1"/>
</dbReference>